<keyword evidence="2" id="KW-1133">Transmembrane helix</keyword>
<dbReference type="RefSeq" id="WP_218094675.1">
    <property type="nucleotide sequence ID" value="NZ_CAJVAS010000031.1"/>
</dbReference>
<organism evidence="3 4">
    <name type="scientific">Paenibacillus solanacearum</name>
    <dbReference type="NCBI Taxonomy" id="2048548"/>
    <lineage>
        <taxon>Bacteria</taxon>
        <taxon>Bacillati</taxon>
        <taxon>Bacillota</taxon>
        <taxon>Bacilli</taxon>
        <taxon>Bacillales</taxon>
        <taxon>Paenibacillaceae</taxon>
        <taxon>Paenibacillus</taxon>
    </lineage>
</organism>
<dbReference type="PROSITE" id="PS51257">
    <property type="entry name" value="PROKAR_LIPOPROTEIN"/>
    <property type="match status" value="1"/>
</dbReference>
<comment type="caution">
    <text evidence="3">The sequence shown here is derived from an EMBL/GenBank/DDBJ whole genome shotgun (WGS) entry which is preliminary data.</text>
</comment>
<keyword evidence="1" id="KW-0175">Coiled coil</keyword>
<accession>A0A916NKI9</accession>
<keyword evidence="4" id="KW-1185">Reference proteome</keyword>
<dbReference type="EMBL" id="CAJVAS010000031">
    <property type="protein sequence ID" value="CAG7645484.1"/>
    <property type="molecule type" value="Genomic_DNA"/>
</dbReference>
<keyword evidence="2" id="KW-0812">Transmembrane</keyword>
<keyword evidence="2" id="KW-0472">Membrane</keyword>
<feature type="coiled-coil region" evidence="1">
    <location>
        <begin position="323"/>
        <end position="350"/>
    </location>
</feature>
<reference evidence="3" key="1">
    <citation type="submission" date="2021-06" db="EMBL/GenBank/DDBJ databases">
        <authorList>
            <person name="Criscuolo A."/>
        </authorList>
    </citation>
    <scope>NUCLEOTIDE SEQUENCE</scope>
    <source>
        <strain evidence="3">CIP111600</strain>
    </source>
</reference>
<evidence type="ECO:0000313" key="3">
    <source>
        <dbReference type="EMBL" id="CAG7645484.1"/>
    </source>
</evidence>
<protein>
    <submittedName>
        <fullName evidence="3">Uncharacterized protein</fullName>
    </submittedName>
</protein>
<evidence type="ECO:0000313" key="4">
    <source>
        <dbReference type="Proteomes" id="UP000693672"/>
    </source>
</evidence>
<dbReference type="Proteomes" id="UP000693672">
    <property type="component" value="Unassembled WGS sequence"/>
</dbReference>
<feature type="transmembrane region" description="Helical" evidence="2">
    <location>
        <begin position="12"/>
        <end position="34"/>
    </location>
</feature>
<dbReference type="AlphaFoldDB" id="A0A916NKI9"/>
<sequence>MRRWKQWWSDQQGAVSIYLLLILVPLFVACGLLIDIVRWKSAERETENAVKAGVRSTLSAYSSPLQVYGLYGLAQDSARQTELFKRTVDGNLSGGSDGAGQFRLIDMKLEEGTARLTPMYSLANHEVMKGQILEEMKYRAPISYGLEILDKFKKNGLSQQVGGASRFAEKAGKVEKLLEDRDEQMAEAWDDFTALKEKAANLHPFYQTNLRDMNELSGRIGIHTVEEVRSTLQTAQNQLKSLRETIRGIDMSIVSLAQAGAGAAHAIAGLIESRNALQKQADTAAQIVSEYEGLLRDLLRYAELLALLKLKSETDYNALSSLKTSFQESIKKVKKTNDELNEELGRMTGSGMDAEAVFASIKLIDRQELDELDSGVAGAVSLFASVRAQIQDGLLFTSQKYEQTTKALDGFLQQTQQLYAKYNPLQTERKQTRSAINKEKGEQRKKVQPVLDQVRQGLGSCSLVSGVDPFEAMYNKLLGDPAIAGSQGFYQSYLQHNNKAASAQPVPEVDLKGADAAGLSAMKLFSVLGDLALEVRDEFYIDEFAVSKFSYRTLGLEKDVSGVVKNSKELSRPDSHPLTNQEVEYLLYGSHSCAGNYSMAYAEMFALRLAIGTTEALLKPSKSVLAAGSPMLVLLAAVAEGAVQAMQDMTKLIQGDQIPLSRSFGSMLTMGYKDHLRLFLLLHSRESVLMSRMQALLQLNTDTDLSTVPTYIAGTATSSFRLWFMPGVMRTIGNSVFAGCEGSGSRCLMTRTAHLNY</sequence>
<gene>
    <name evidence="3" type="ORF">PAESOLCIP111_04960</name>
</gene>
<name>A0A916NKI9_9BACL</name>
<evidence type="ECO:0000256" key="1">
    <source>
        <dbReference type="SAM" id="Coils"/>
    </source>
</evidence>
<evidence type="ECO:0000256" key="2">
    <source>
        <dbReference type="SAM" id="Phobius"/>
    </source>
</evidence>
<proteinExistence type="predicted"/>
<feature type="coiled-coil region" evidence="1">
    <location>
        <begin position="225"/>
        <end position="252"/>
    </location>
</feature>